<dbReference type="EMBL" id="LAZR01004989">
    <property type="protein sequence ID" value="KKN03852.1"/>
    <property type="molecule type" value="Genomic_DNA"/>
</dbReference>
<protein>
    <submittedName>
        <fullName evidence="1">Uncharacterized protein</fullName>
    </submittedName>
</protein>
<dbReference type="AlphaFoldDB" id="A0A0F9MWQ9"/>
<comment type="caution">
    <text evidence="1">The sequence shown here is derived from an EMBL/GenBank/DDBJ whole genome shotgun (WGS) entry which is preliminary data.</text>
</comment>
<gene>
    <name evidence="1" type="ORF">LCGC14_1103590</name>
</gene>
<evidence type="ECO:0000313" key="1">
    <source>
        <dbReference type="EMBL" id="KKN03852.1"/>
    </source>
</evidence>
<reference evidence="1" key="1">
    <citation type="journal article" date="2015" name="Nature">
        <title>Complex archaea that bridge the gap between prokaryotes and eukaryotes.</title>
        <authorList>
            <person name="Spang A."/>
            <person name="Saw J.H."/>
            <person name="Jorgensen S.L."/>
            <person name="Zaremba-Niedzwiedzka K."/>
            <person name="Martijn J."/>
            <person name="Lind A.E."/>
            <person name="van Eijk R."/>
            <person name="Schleper C."/>
            <person name="Guy L."/>
            <person name="Ettema T.J."/>
        </authorList>
    </citation>
    <scope>NUCLEOTIDE SEQUENCE</scope>
</reference>
<organism evidence="1">
    <name type="scientific">marine sediment metagenome</name>
    <dbReference type="NCBI Taxonomy" id="412755"/>
    <lineage>
        <taxon>unclassified sequences</taxon>
        <taxon>metagenomes</taxon>
        <taxon>ecological metagenomes</taxon>
    </lineage>
</organism>
<name>A0A0F9MWQ9_9ZZZZ</name>
<accession>A0A0F9MWQ9</accession>
<proteinExistence type="predicted"/>
<sequence length="120" mass="13221">MITLQPAPGQVVLQLTNLVDIHRNGDRWQWIHYYHAGKLPGYSSESYATAEAASHAAEMIADAHEIGISSQVLNCLLDTDNELRPYINGDDDGPWNPFDEISQPLPLAAQPVIELAALPF</sequence>